<evidence type="ECO:0000256" key="1">
    <source>
        <dbReference type="ARBA" id="ARBA00010062"/>
    </source>
</evidence>
<dbReference type="PANTHER" id="PTHR30483:SF6">
    <property type="entry name" value="PERIPLASMIC BINDING PROTEIN OF ABC TRANSPORTER FOR NATURAL AMINO ACIDS"/>
    <property type="match status" value="1"/>
</dbReference>
<dbReference type="InterPro" id="IPR028082">
    <property type="entry name" value="Peripla_BP_I"/>
</dbReference>
<comment type="similarity">
    <text evidence="1">Belongs to the leucine-binding protein family.</text>
</comment>
<sequence>MIIVRKTLLLFFLNLLVGQNWFQIQIVERQFNQAVVHYNDGRYATSETILKKILNEESGDYGEPSLLLLIKSQIGLIRIQSAKESTRQFFEKYPESQYLKNVMESLGDLYVNEGTYSSAYRMYHRAKKLSVEIDFSRKVDLKIQRLIQFRLPDSLLDELLTTEIAPEVRNVHLIAKANSQILNGNPDDGALTLNQVDLGQLSDTYFPFYENLLRATYQPPSPVMMVGIVLPLSGKEGEVGNAFLTGFYDGEKSNTLSKQRLSILAQDSRSDDLEAIKVAKDLAKLGQVNALVCPLDNQSSIAVTSSLASSDLPIILTNPQQNDLSEINNLTYHMNSTVSMQGRVAANYAINELGLDSLAVIAPADKYGEVQTDAFIEEVDRLGGTIVATEWYSGSPKNLRRQFRFLRKVAFNLQPKEKSVDEALGMEIDSLDALFDISADDFFDLPKPKKSKMSRSDSSKVMLSTIQGIYLPINKNDLEFLGPQIPMYNLNTKIIGNEHWQDQHVFQKDNIGPHLKGMSIITHFYQANADSTNYEGELANAYYRGFNTAHLLTQLNLATQTRQSISQSIQSIDFYSGNGFYYSPEKENPHVNAAFQILKFDGKGFIHQGVFHGDSLKLVSIQNP</sequence>
<evidence type="ECO:0000256" key="2">
    <source>
        <dbReference type="ARBA" id="ARBA00022729"/>
    </source>
</evidence>
<dbReference type="InterPro" id="IPR011990">
    <property type="entry name" value="TPR-like_helical_dom_sf"/>
</dbReference>
<keyword evidence="2" id="KW-0732">Signal</keyword>
<dbReference type="Gene3D" id="1.25.40.10">
    <property type="entry name" value="Tetratricopeptide repeat domain"/>
    <property type="match status" value="1"/>
</dbReference>
<protein>
    <recommendedName>
        <fullName evidence="3">Leucine-binding protein domain-containing protein</fullName>
    </recommendedName>
</protein>
<accession>S4W7P3</accession>
<dbReference type="PANTHER" id="PTHR30483">
    <property type="entry name" value="LEUCINE-SPECIFIC-BINDING PROTEIN"/>
    <property type="match status" value="1"/>
</dbReference>
<dbReference type="Pfam" id="PF13458">
    <property type="entry name" value="Peripla_BP_6"/>
    <property type="match status" value="1"/>
</dbReference>
<reference evidence="4" key="1">
    <citation type="journal article" date="2014" name="ISME J.">
        <title>Genomic properties of Marine Group A bacteria indicate a role in the marine sulfur cycle.</title>
        <authorList>
            <person name="Wright J.J."/>
            <person name="Mewis K."/>
            <person name="Hanson N.W."/>
            <person name="Konwar K.M."/>
            <person name="Maas K.R."/>
            <person name="Hallam S.J."/>
        </authorList>
    </citation>
    <scope>NUCLEOTIDE SEQUENCE</scope>
</reference>
<evidence type="ECO:0000259" key="3">
    <source>
        <dbReference type="Pfam" id="PF13458"/>
    </source>
</evidence>
<evidence type="ECO:0000313" key="4">
    <source>
        <dbReference type="EMBL" id="AGO87944.1"/>
    </source>
</evidence>
<dbReference type="Gene3D" id="3.40.50.2300">
    <property type="match status" value="2"/>
</dbReference>
<organism evidence="4">
    <name type="scientific">uncultured bacterium FPPZ_5C6</name>
    <dbReference type="NCBI Taxonomy" id="1343849"/>
    <lineage>
        <taxon>Bacteria</taxon>
        <taxon>environmental samples</taxon>
    </lineage>
</organism>
<dbReference type="AlphaFoldDB" id="S4W7P3"/>
<dbReference type="EMBL" id="KF170420">
    <property type="protein sequence ID" value="AGO87944.1"/>
    <property type="molecule type" value="Genomic_DNA"/>
</dbReference>
<dbReference type="SUPFAM" id="SSF53822">
    <property type="entry name" value="Periplasmic binding protein-like I"/>
    <property type="match status" value="1"/>
</dbReference>
<dbReference type="InterPro" id="IPR051010">
    <property type="entry name" value="BCAA_transport"/>
</dbReference>
<feature type="domain" description="Leucine-binding protein" evidence="3">
    <location>
        <begin position="226"/>
        <end position="397"/>
    </location>
</feature>
<proteinExistence type="inferred from homology"/>
<name>S4W7P3_9BACT</name>
<dbReference type="InterPro" id="IPR028081">
    <property type="entry name" value="Leu-bd"/>
</dbReference>